<evidence type="ECO:0000256" key="19">
    <source>
        <dbReference type="PIRSR" id="PIRSR000127-2"/>
    </source>
</evidence>
<dbReference type="InterPro" id="IPR002888">
    <property type="entry name" value="2Fe-2S-bd"/>
</dbReference>
<dbReference type="InterPro" id="IPR008274">
    <property type="entry name" value="AldOxase/xan_DH_MoCoBD1"/>
</dbReference>
<evidence type="ECO:0000259" key="21">
    <source>
        <dbReference type="PROSITE" id="PS51085"/>
    </source>
</evidence>
<dbReference type="GO" id="GO:0050302">
    <property type="term" value="F:indole-3-acetaldehyde oxidase activity"/>
    <property type="evidence" value="ECO:0007669"/>
    <property type="project" value="UniProtKB-EC"/>
</dbReference>
<dbReference type="EMBL" id="JBANAX010000904">
    <property type="protein sequence ID" value="KAL1189057.1"/>
    <property type="molecule type" value="Genomic_DNA"/>
</dbReference>
<evidence type="ECO:0000256" key="10">
    <source>
        <dbReference type="ARBA" id="ARBA00022865"/>
    </source>
</evidence>
<evidence type="ECO:0000256" key="9">
    <source>
        <dbReference type="ARBA" id="ARBA00022827"/>
    </source>
</evidence>
<keyword evidence="5 20" id="KW-0500">Molybdenum</keyword>
<dbReference type="InterPro" id="IPR000674">
    <property type="entry name" value="Ald_Oxase/Xan_DH_a/b"/>
</dbReference>
<dbReference type="PROSITE" id="PS51085">
    <property type="entry name" value="2FE2S_FER_2"/>
    <property type="match status" value="1"/>
</dbReference>
<feature type="binding site" evidence="20">
    <location>
        <position position="81"/>
    </location>
    <ligand>
        <name>[2Fe-2S] cluster</name>
        <dbReference type="ChEBI" id="CHEBI:190135"/>
        <label>1</label>
    </ligand>
</feature>
<feature type="active site" description="Proton acceptor" evidence="18">
    <location>
        <position position="1289"/>
    </location>
</feature>
<comment type="similarity">
    <text evidence="3">Belongs to the xanthine dehydrogenase family.</text>
</comment>
<feature type="binding site" evidence="20">
    <location>
        <position position="1112"/>
    </location>
    <ligand>
        <name>Mo-molybdopterin</name>
        <dbReference type="ChEBI" id="CHEBI:71302"/>
    </ligand>
    <ligandPart>
        <name>Mo</name>
        <dbReference type="ChEBI" id="CHEBI:28685"/>
    </ligandPart>
</feature>
<feature type="binding site" evidence="19">
    <location>
        <position position="435"/>
    </location>
    <ligand>
        <name>FAD</name>
        <dbReference type="ChEBI" id="CHEBI:57692"/>
    </ligand>
</feature>
<dbReference type="InterPro" id="IPR036010">
    <property type="entry name" value="2Fe-2S_ferredoxin-like_sf"/>
</dbReference>
<dbReference type="FunFam" id="3.30.390.50:FF:000003">
    <property type="entry name" value="Aldehyde oxidase1"/>
    <property type="match status" value="1"/>
</dbReference>
<feature type="binding site" evidence="20">
    <location>
        <position position="793"/>
    </location>
    <ligand>
        <name>Mo-molybdopterin</name>
        <dbReference type="ChEBI" id="CHEBI:71302"/>
    </ligand>
    <ligandPart>
        <name>Mo</name>
        <dbReference type="ChEBI" id="CHEBI:28685"/>
    </ligandPart>
</feature>
<keyword evidence="4" id="KW-0963">Cytoplasm</keyword>
<comment type="cofactor">
    <cofactor evidence="20">
        <name>Mo-molybdopterin</name>
        <dbReference type="ChEBI" id="CHEBI:71302"/>
    </cofactor>
    <text evidence="20">Binds 1 Mo-molybdopterin (Mo-MPT) cofactor per subunit.</text>
</comment>
<evidence type="ECO:0000256" key="2">
    <source>
        <dbReference type="ARBA" id="ARBA00004496"/>
    </source>
</evidence>
<evidence type="ECO:0000256" key="14">
    <source>
        <dbReference type="ARBA" id="ARBA00023027"/>
    </source>
</evidence>
<protein>
    <recommendedName>
        <fullName evidence="17">indole-3-acetaldehyde oxidase</fullName>
        <ecNumber evidence="17">1.2.3.7</ecNumber>
    </recommendedName>
</protein>
<dbReference type="InterPro" id="IPR002346">
    <property type="entry name" value="Mopterin_DH_FAD-bd"/>
</dbReference>
<dbReference type="Pfam" id="PF02738">
    <property type="entry name" value="MoCoBD_1"/>
    <property type="match status" value="1"/>
</dbReference>
<dbReference type="InterPro" id="IPR016169">
    <property type="entry name" value="FAD-bd_PCMH_sub2"/>
</dbReference>
<dbReference type="GO" id="GO:0051537">
    <property type="term" value="F:2 iron, 2 sulfur cluster binding"/>
    <property type="evidence" value="ECO:0007669"/>
    <property type="project" value="UniProtKB-KW"/>
</dbReference>
<evidence type="ECO:0000256" key="16">
    <source>
        <dbReference type="ARBA" id="ARBA00034078"/>
    </source>
</evidence>
<keyword evidence="9 19" id="KW-0274">FAD</keyword>
<keyword evidence="10" id="KW-0937">Abscisic acid biosynthesis</keyword>
<keyword evidence="8 20" id="KW-0479">Metal-binding</keyword>
<comment type="cofactor">
    <cofactor evidence="1 19">
        <name>FAD</name>
        <dbReference type="ChEBI" id="CHEBI:57692"/>
    </cofactor>
</comment>
<dbReference type="GO" id="GO:0009851">
    <property type="term" value="P:auxin biosynthetic process"/>
    <property type="evidence" value="ECO:0007669"/>
    <property type="project" value="UniProtKB-KW"/>
</dbReference>
<dbReference type="Pfam" id="PF03450">
    <property type="entry name" value="CO_deh_flav_C"/>
    <property type="match status" value="1"/>
</dbReference>
<evidence type="ECO:0000313" key="23">
    <source>
        <dbReference type="EMBL" id="KAL1189057.1"/>
    </source>
</evidence>
<dbReference type="InterPro" id="IPR036683">
    <property type="entry name" value="CO_DH_flav_C_dom_sf"/>
</dbReference>
<dbReference type="SMART" id="SM01008">
    <property type="entry name" value="Ald_Xan_dh_C"/>
    <property type="match status" value="1"/>
</dbReference>
<evidence type="ECO:0000256" key="7">
    <source>
        <dbReference type="ARBA" id="ARBA00022714"/>
    </source>
</evidence>
<dbReference type="GO" id="GO:0009688">
    <property type="term" value="P:abscisic acid biosynthetic process"/>
    <property type="evidence" value="ECO:0007669"/>
    <property type="project" value="UniProtKB-KW"/>
</dbReference>
<keyword evidence="13 20" id="KW-0411">Iron-sulfur</keyword>
<comment type="cofactor">
    <cofactor evidence="16">
        <name>[2Fe-2S] cluster</name>
        <dbReference type="ChEBI" id="CHEBI:190135"/>
    </cofactor>
</comment>
<dbReference type="Pfam" id="PF01315">
    <property type="entry name" value="Ald_Xan_dh_C"/>
    <property type="match status" value="1"/>
</dbReference>
<evidence type="ECO:0000256" key="11">
    <source>
        <dbReference type="ARBA" id="ARBA00023002"/>
    </source>
</evidence>
<evidence type="ECO:0000256" key="18">
    <source>
        <dbReference type="PIRSR" id="PIRSR000127-1"/>
    </source>
</evidence>
<dbReference type="SUPFAM" id="SSF56003">
    <property type="entry name" value="Molybdenum cofactor-binding domain"/>
    <property type="match status" value="1"/>
</dbReference>
<accession>A0ABD0Z330</accession>
<feature type="binding site" evidence="20">
    <location>
        <position position="124"/>
    </location>
    <ligand>
        <name>[2Fe-2S] cluster</name>
        <dbReference type="ChEBI" id="CHEBI:190135"/>
        <label>2</label>
    </ligand>
</feature>
<comment type="caution">
    <text evidence="23">The sequence shown here is derived from an EMBL/GenBank/DDBJ whole genome shotgun (WGS) entry which is preliminary data.</text>
</comment>
<organism evidence="23 24">
    <name type="scientific">Cardamine amara subsp. amara</name>
    <dbReference type="NCBI Taxonomy" id="228776"/>
    <lineage>
        <taxon>Eukaryota</taxon>
        <taxon>Viridiplantae</taxon>
        <taxon>Streptophyta</taxon>
        <taxon>Embryophyta</taxon>
        <taxon>Tracheophyta</taxon>
        <taxon>Spermatophyta</taxon>
        <taxon>Magnoliopsida</taxon>
        <taxon>eudicotyledons</taxon>
        <taxon>Gunneridae</taxon>
        <taxon>Pentapetalae</taxon>
        <taxon>rosids</taxon>
        <taxon>malvids</taxon>
        <taxon>Brassicales</taxon>
        <taxon>Brassicaceae</taxon>
        <taxon>Cardamineae</taxon>
        <taxon>Cardamine</taxon>
    </lineage>
</organism>
<evidence type="ECO:0000313" key="24">
    <source>
        <dbReference type="Proteomes" id="UP001558713"/>
    </source>
</evidence>
<dbReference type="Gene3D" id="3.30.465.10">
    <property type="match status" value="1"/>
</dbReference>
<feature type="domain" description="2Fe-2S ferredoxin-type" evidence="21">
    <location>
        <begin position="10"/>
        <end position="99"/>
    </location>
</feature>
<proteinExistence type="inferred from homology"/>
<evidence type="ECO:0000256" key="12">
    <source>
        <dbReference type="ARBA" id="ARBA00023004"/>
    </source>
</evidence>
<feature type="binding site" evidence="20">
    <location>
        <position position="937"/>
    </location>
    <ligand>
        <name>Mo-molybdopterin</name>
        <dbReference type="ChEBI" id="CHEBI:71302"/>
    </ligand>
    <ligandPart>
        <name>Mo</name>
        <dbReference type="ChEBI" id="CHEBI:28685"/>
    </ligandPart>
</feature>
<dbReference type="InterPro" id="IPR006058">
    <property type="entry name" value="2Fe2S_fd_BS"/>
</dbReference>
<gene>
    <name evidence="23" type="ORF">V5N11_032476</name>
</gene>
<keyword evidence="14" id="KW-0520">NAD</keyword>
<dbReference type="FunFam" id="3.10.20.30:FF:000012">
    <property type="entry name" value="Xanthine dehydrogenase/oxidase"/>
    <property type="match status" value="1"/>
</dbReference>
<dbReference type="InterPro" id="IPR012675">
    <property type="entry name" value="Beta-grasp_dom_sf"/>
</dbReference>
<dbReference type="PROSITE" id="PS51387">
    <property type="entry name" value="FAD_PCMH"/>
    <property type="match status" value="1"/>
</dbReference>
<dbReference type="Gene3D" id="1.10.150.120">
    <property type="entry name" value="[2Fe-2S]-binding domain"/>
    <property type="match status" value="1"/>
</dbReference>
<name>A0ABD0Z330_CARAN</name>
<dbReference type="PROSITE" id="PS00197">
    <property type="entry name" value="2FE2S_FER_1"/>
    <property type="match status" value="1"/>
</dbReference>
<feature type="binding site" evidence="20">
    <location>
        <position position="824"/>
    </location>
    <ligand>
        <name>Mo-molybdopterin</name>
        <dbReference type="ChEBI" id="CHEBI:71302"/>
    </ligand>
    <ligandPart>
        <name>Mo</name>
        <dbReference type="ChEBI" id="CHEBI:28685"/>
    </ligandPart>
</feature>
<comment type="subcellular location">
    <subcellularLocation>
        <location evidence="2">Cytoplasm</location>
    </subcellularLocation>
</comment>
<dbReference type="PANTHER" id="PTHR11908">
    <property type="entry name" value="XANTHINE DEHYDROGENASE"/>
    <property type="match status" value="1"/>
</dbReference>
<evidence type="ECO:0000256" key="17">
    <source>
        <dbReference type="ARBA" id="ARBA00067017"/>
    </source>
</evidence>
<dbReference type="FunFam" id="3.30.365.10:FF:000001">
    <property type="entry name" value="Xanthine dehydrogenase oxidase"/>
    <property type="match status" value="1"/>
</dbReference>
<feature type="binding site" evidence="20">
    <location>
        <position position="166"/>
    </location>
    <ligand>
        <name>[2Fe-2S] cluster</name>
        <dbReference type="ChEBI" id="CHEBI:190135"/>
        <label>2</label>
    </ligand>
</feature>
<dbReference type="InterPro" id="IPR036856">
    <property type="entry name" value="Ald_Oxase/Xan_DH_a/b_sf"/>
</dbReference>
<dbReference type="InterPro" id="IPR046867">
    <property type="entry name" value="AldOxase/xan_DH_MoCoBD2"/>
</dbReference>
<dbReference type="EC" id="1.2.3.7" evidence="17"/>
<keyword evidence="24" id="KW-1185">Reference proteome</keyword>
<dbReference type="Gene3D" id="3.30.390.50">
    <property type="entry name" value="CO dehydrogenase flavoprotein, C-terminal domain"/>
    <property type="match status" value="1"/>
</dbReference>
<dbReference type="SUPFAM" id="SSF56176">
    <property type="entry name" value="FAD-binding/transporter-associated domain-like"/>
    <property type="match status" value="1"/>
</dbReference>
<dbReference type="SUPFAM" id="SSF55447">
    <property type="entry name" value="CO dehydrogenase flavoprotein C-terminal domain-like"/>
    <property type="match status" value="1"/>
</dbReference>
<dbReference type="GO" id="GO:0005737">
    <property type="term" value="C:cytoplasm"/>
    <property type="evidence" value="ECO:0007669"/>
    <property type="project" value="UniProtKB-SubCell"/>
</dbReference>
<dbReference type="InterPro" id="IPR036318">
    <property type="entry name" value="FAD-bd_PCMH-like_sf"/>
</dbReference>
<evidence type="ECO:0000256" key="13">
    <source>
        <dbReference type="ARBA" id="ARBA00023014"/>
    </source>
</evidence>
<feature type="binding site" evidence="19">
    <location>
        <position position="408"/>
    </location>
    <ligand>
        <name>FAD</name>
        <dbReference type="ChEBI" id="CHEBI:57692"/>
    </ligand>
</feature>
<feature type="binding site" evidence="20">
    <location>
        <position position="51"/>
    </location>
    <ligand>
        <name>[2Fe-2S] cluster</name>
        <dbReference type="ChEBI" id="CHEBI:190135"/>
        <label>1</label>
    </ligand>
</feature>
<dbReference type="PANTHER" id="PTHR11908:SF135">
    <property type="entry name" value="INDOLE-3-ACETALDEHYDE OXIDASE"/>
    <property type="match status" value="1"/>
</dbReference>
<dbReference type="Proteomes" id="UP001558713">
    <property type="component" value="Unassembled WGS sequence"/>
</dbReference>
<keyword evidence="7 20" id="KW-0001">2Fe-2S</keyword>
<dbReference type="InterPro" id="IPR016167">
    <property type="entry name" value="FAD-bd_PCMH_sub1"/>
</dbReference>
<dbReference type="SUPFAM" id="SSF54665">
    <property type="entry name" value="CO dehydrogenase molybdoprotein N-domain-like"/>
    <property type="match status" value="1"/>
</dbReference>
<dbReference type="InterPro" id="IPR001041">
    <property type="entry name" value="2Fe-2S_ferredoxin-type"/>
</dbReference>
<evidence type="ECO:0000256" key="6">
    <source>
        <dbReference type="ARBA" id="ARBA00022630"/>
    </source>
</evidence>
<keyword evidence="15" id="KW-0073">Auxin biosynthesis</keyword>
<feature type="binding site" evidence="20">
    <location>
        <position position="59"/>
    </location>
    <ligand>
        <name>[2Fe-2S] cluster</name>
        <dbReference type="ChEBI" id="CHEBI:190135"/>
        <label>1</label>
    </ligand>
</feature>
<dbReference type="SUPFAM" id="SSF47741">
    <property type="entry name" value="CO dehydrogenase ISP C-domain like"/>
    <property type="match status" value="1"/>
</dbReference>
<dbReference type="Pfam" id="PF20256">
    <property type="entry name" value="MoCoBD_2"/>
    <property type="match status" value="1"/>
</dbReference>
<dbReference type="FunFam" id="3.30.465.10:FF:000013">
    <property type="entry name" value="Aldehyde oxidase"/>
    <property type="match status" value="1"/>
</dbReference>
<dbReference type="GO" id="GO:0046872">
    <property type="term" value="F:metal ion binding"/>
    <property type="evidence" value="ECO:0007669"/>
    <property type="project" value="UniProtKB-KW"/>
</dbReference>
<evidence type="ECO:0000256" key="5">
    <source>
        <dbReference type="ARBA" id="ARBA00022505"/>
    </source>
</evidence>
<feature type="binding site" evidence="20">
    <location>
        <position position="56"/>
    </location>
    <ligand>
        <name>[2Fe-2S] cluster</name>
        <dbReference type="ChEBI" id="CHEBI:190135"/>
        <label>1</label>
    </ligand>
</feature>
<dbReference type="Gene3D" id="3.10.20.30">
    <property type="match status" value="1"/>
</dbReference>
<keyword evidence="12 20" id="KW-0408">Iron</keyword>
<dbReference type="SUPFAM" id="SSF54292">
    <property type="entry name" value="2Fe-2S ferredoxin-like"/>
    <property type="match status" value="1"/>
</dbReference>
<keyword evidence="6" id="KW-0285">Flavoprotein</keyword>
<dbReference type="InterPro" id="IPR016166">
    <property type="entry name" value="FAD-bd_PCMH"/>
</dbReference>
<dbReference type="Pfam" id="PF00941">
    <property type="entry name" value="FAD_binding_5"/>
    <property type="match status" value="1"/>
</dbReference>
<evidence type="ECO:0000256" key="20">
    <source>
        <dbReference type="PIRSR" id="PIRSR000127-3"/>
    </source>
</evidence>
<evidence type="ECO:0000259" key="22">
    <source>
        <dbReference type="PROSITE" id="PS51387"/>
    </source>
</evidence>
<sequence>MGEEAMKSKTSLVFAVNGERFELQLSSIDPSTTLVDFLRNKTPFKSVKLGCGEGGCGACVVLLSKYDPLLEKVDDFTISSCLTLLCSIDGCSITTSEGLGNSRVGFHAVHERIAGFHATQCGFCTPGMSVSMFSALLNADKTHPPCSGFSNLTAAEAEKAVAGNLCRCTGYRPLVDACKSFAADVDIEDLGFNSFCKKGENRDVVLGRLPCYDHTSSQMVCTFPEFLKNEIKNDRNLDSRKYRWSTPVSVSELQRLLEVENGVSVKLVAANTSSGYYKEEKERKYERFIDIRRIPELTMVRRDENGLELGACVTISKAIEVLREQKNVSMLAKIAAHMEKIASKFVRNTGTIGGNIMMAQRKQFPSDLTTILVAARATVKIMTSSSVQERFTLEEFLQQPPLGDKSVLLSVEIPSWRPVKNDSSTHNILLFETYRAAPRPLGNALAFLNAAFSAEVSLSEALDGIVVNDCLLAFGAYGTKHAHRASKVEEFLTGKVISDEVLMEAIGLLKDEIVPDKATSNPAYRSSLAVTFLFEFFGYLTQTNAKATNGWLNGGGKEIGFEQNVESLKPEAMLSSAQQIVENQEHTPVGKGIIKAGARLQASGEAVYVDDIPSPDNCLYGAFIYSTMPLARIKSIRFKQNTVPEGVLGIITYKDIPKGGQNIGTKGFFTSDLLFAEEITHCAGQIIAFLVADSQKHADIAANLVVIDYDTKDLEQPIFSLEEAVEKSSLFEVPPPLRGYSVGDITRGMAAAEHKILESKISFGSQYFFYMETQTALAVPDEDNCMVVYSSTQTPDFVHQTIAGCLGVPENNVRVITRRVGGGFGGKAVKSMPVAAACALAASKMQRPVRTYVNRKTDMITTGGRHPMKVTYSVGFKSNGKITALDLELLLDAGLTEDVSPLMAKGIQGALMKYDWGVLSFDVKVCKTNTVSRTAVRAPGDVQGSYIGEAIIEHVASYLSIDVDEIRKVNLHTYESLKFFHNVKAGESPEYTLPLIWDKLAEFSGFNERRKVVEEFNASNKWRKRGISRVPAVYVVSMRSTPGRVSVLGDGSIVVEVQGIEIGQGLWTKVKQMAAFSLGLIQCDTTSDELLKKIRVIQSDTLSMVQGSITGGSTTSEASSEAVRICCDGLVERLLPVKTALVELTGGPVTWDNLISQAYQQSINMSVSSKYMPDFSTGQYLNYGVAASEVEVNILTGETTVLRTDIIYDCGKSLNPAVDLGQIEGAFVQGLGFFMLEEYLMNSDGLVVTDSTWNYKIPTVDTIPRQFNVEILNSGQHKNRVLSSKASGEPPLLLAASVHCAIRAAVKEARKQILTWNSSNQQGIDVYFELPVPATMPVVKEFCGLDVVEKYLEWKIQQKNI</sequence>
<dbReference type="Gene3D" id="3.30.43.10">
    <property type="entry name" value="Uridine Diphospho-n-acetylenolpyruvylglucosamine Reductase, domain 2"/>
    <property type="match status" value="1"/>
</dbReference>
<feature type="domain" description="FAD-binding PCMH-type" evidence="22">
    <location>
        <begin position="237"/>
        <end position="418"/>
    </location>
</feature>
<reference evidence="23 24" key="1">
    <citation type="submission" date="2024-04" db="EMBL/GenBank/DDBJ databases">
        <title>Genome assembly C_amara_ONT_v2.</title>
        <authorList>
            <person name="Yant L."/>
            <person name="Moore C."/>
            <person name="Slenker M."/>
        </authorList>
    </citation>
    <scope>NUCLEOTIDE SEQUENCE [LARGE SCALE GENOMIC DNA]</scope>
    <source>
        <tissue evidence="23">Leaf</tissue>
    </source>
</reference>
<dbReference type="Gene3D" id="3.90.1170.50">
    <property type="entry name" value="Aldehyde oxidase/xanthine dehydrogenase, a/b hammerhead"/>
    <property type="match status" value="1"/>
</dbReference>
<dbReference type="FunFam" id="1.10.150.120:FF:000006">
    <property type="entry name" value="Aldehyde oxidase"/>
    <property type="match status" value="1"/>
</dbReference>
<evidence type="ECO:0000256" key="8">
    <source>
        <dbReference type="ARBA" id="ARBA00022723"/>
    </source>
</evidence>
<dbReference type="Gene3D" id="3.30.365.10">
    <property type="entry name" value="Aldehyde oxidase/xanthine dehydrogenase, molybdopterin binding domain"/>
    <property type="match status" value="4"/>
</dbReference>
<comment type="cofactor">
    <cofactor evidence="20">
        <name>[2Fe-2S] cluster</name>
        <dbReference type="ChEBI" id="CHEBI:190135"/>
    </cofactor>
    <text evidence="20">Binds 2 [2Fe-2S] clusters.</text>
</comment>
<dbReference type="InterPro" id="IPR005107">
    <property type="entry name" value="CO_DH_flav_C"/>
</dbReference>
<evidence type="ECO:0000256" key="3">
    <source>
        <dbReference type="ARBA" id="ARBA00006849"/>
    </source>
</evidence>
<evidence type="ECO:0000256" key="4">
    <source>
        <dbReference type="ARBA" id="ARBA00022490"/>
    </source>
</evidence>
<feature type="binding site" evidence="20">
    <location>
        <position position="168"/>
    </location>
    <ligand>
        <name>[2Fe-2S] cluster</name>
        <dbReference type="ChEBI" id="CHEBI:190135"/>
        <label>2</label>
    </ligand>
</feature>
<feature type="binding site" evidence="20">
    <location>
        <position position="121"/>
    </location>
    <ligand>
        <name>[2Fe-2S] cluster</name>
        <dbReference type="ChEBI" id="CHEBI:190135"/>
        <label>2</label>
    </ligand>
</feature>
<dbReference type="InterPro" id="IPR037165">
    <property type="entry name" value="AldOxase/xan_DH_Mopterin-bd_sf"/>
</dbReference>
<evidence type="ECO:0000256" key="15">
    <source>
        <dbReference type="ARBA" id="ARBA00023070"/>
    </source>
</evidence>
<keyword evidence="11" id="KW-0560">Oxidoreductase</keyword>
<feature type="binding site" evidence="19">
    <location>
        <position position="367"/>
    </location>
    <ligand>
        <name>FAD</name>
        <dbReference type="ChEBI" id="CHEBI:57692"/>
    </ligand>
</feature>
<dbReference type="Pfam" id="PF01799">
    <property type="entry name" value="Fer2_2"/>
    <property type="match status" value="1"/>
</dbReference>
<dbReference type="SMART" id="SM01092">
    <property type="entry name" value="CO_deh_flav_C"/>
    <property type="match status" value="1"/>
</dbReference>
<dbReference type="InterPro" id="IPR036884">
    <property type="entry name" value="2Fe-2S-bd_dom_sf"/>
</dbReference>
<evidence type="ECO:0000256" key="1">
    <source>
        <dbReference type="ARBA" id="ARBA00001974"/>
    </source>
</evidence>
<dbReference type="Pfam" id="PF00111">
    <property type="entry name" value="Fer2"/>
    <property type="match status" value="1"/>
</dbReference>
<dbReference type="InterPro" id="IPR016208">
    <property type="entry name" value="Ald_Oxase/xanthine_DH-like"/>
</dbReference>
<dbReference type="PIRSF" id="PIRSF000127">
    <property type="entry name" value="Xanthine_DH"/>
    <property type="match status" value="1"/>
</dbReference>